<organism evidence="9 10">
    <name type="scientific">Pseudooceanicola batsensis (strain ATCC BAA-863 / DSM 15984 / KCTC 12145 / HTCC2597)</name>
    <name type="common">Oceanicola batsensis</name>
    <dbReference type="NCBI Taxonomy" id="252305"/>
    <lineage>
        <taxon>Bacteria</taxon>
        <taxon>Pseudomonadati</taxon>
        <taxon>Pseudomonadota</taxon>
        <taxon>Alphaproteobacteria</taxon>
        <taxon>Rhodobacterales</taxon>
        <taxon>Paracoccaceae</taxon>
        <taxon>Pseudooceanicola</taxon>
    </lineage>
</organism>
<dbReference type="Proteomes" id="UP000004318">
    <property type="component" value="Unassembled WGS sequence"/>
</dbReference>
<dbReference type="AlphaFoldDB" id="A3U1C8"/>
<protein>
    <submittedName>
        <fullName evidence="9">Acetolactate synthase large subunit</fullName>
    </submittedName>
</protein>
<evidence type="ECO:0000256" key="5">
    <source>
        <dbReference type="RuleBase" id="RU362132"/>
    </source>
</evidence>
<evidence type="ECO:0000259" key="8">
    <source>
        <dbReference type="Pfam" id="PF02776"/>
    </source>
</evidence>
<evidence type="ECO:0000313" key="10">
    <source>
        <dbReference type="Proteomes" id="UP000004318"/>
    </source>
</evidence>
<dbReference type="HOGENOM" id="CLU_013748_3_1_5"/>
<evidence type="ECO:0000256" key="2">
    <source>
        <dbReference type="ARBA" id="ARBA00007812"/>
    </source>
</evidence>
<gene>
    <name evidence="9" type="ORF">OB2597_20841</name>
</gene>
<feature type="domain" description="Thiamine pyrophosphate enzyme N-terminal TPP-binding" evidence="8">
    <location>
        <begin position="14"/>
        <end position="119"/>
    </location>
</feature>
<dbReference type="CDD" id="cd00568">
    <property type="entry name" value="TPP_enzymes"/>
    <property type="match status" value="1"/>
</dbReference>
<dbReference type="PANTHER" id="PTHR18968">
    <property type="entry name" value="THIAMINE PYROPHOSPHATE ENZYMES"/>
    <property type="match status" value="1"/>
</dbReference>
<evidence type="ECO:0000259" key="6">
    <source>
        <dbReference type="Pfam" id="PF00205"/>
    </source>
</evidence>
<dbReference type="GO" id="GO:0009097">
    <property type="term" value="P:isoleucine biosynthetic process"/>
    <property type="evidence" value="ECO:0007669"/>
    <property type="project" value="TreeGrafter"/>
</dbReference>
<dbReference type="Gene3D" id="3.40.50.970">
    <property type="match status" value="2"/>
</dbReference>
<reference evidence="9 10" key="1">
    <citation type="journal article" date="2010" name="J. Bacteriol.">
        <title>Genome sequences of Oceanicola granulosus HTCC2516(T) and Oceanicola batsensis HTCC2597(TDelta).</title>
        <authorList>
            <person name="Thrash J.C."/>
            <person name="Cho J.C."/>
            <person name="Vergin K.L."/>
            <person name="Giovannoni S.J."/>
        </authorList>
    </citation>
    <scope>NUCLEOTIDE SEQUENCE [LARGE SCALE GENOMIC DNA]</scope>
    <source>
        <strain evidence="10">ATCC BAA-863 / DSM 15984 / KCTC 12145 / HTCC2597</strain>
    </source>
</reference>
<dbReference type="GO" id="GO:0030976">
    <property type="term" value="F:thiamine pyrophosphate binding"/>
    <property type="evidence" value="ECO:0007669"/>
    <property type="project" value="InterPro"/>
</dbReference>
<dbReference type="InterPro" id="IPR000399">
    <property type="entry name" value="TPP-bd_CS"/>
</dbReference>
<dbReference type="STRING" id="252305.OB2597_20841"/>
<dbReference type="InterPro" id="IPR029061">
    <property type="entry name" value="THDP-binding"/>
</dbReference>
<evidence type="ECO:0000256" key="4">
    <source>
        <dbReference type="ARBA" id="ARBA00023052"/>
    </source>
</evidence>
<evidence type="ECO:0000313" key="9">
    <source>
        <dbReference type="EMBL" id="EAQ02111.1"/>
    </source>
</evidence>
<dbReference type="PANTHER" id="PTHR18968:SF13">
    <property type="entry name" value="ACETOLACTATE SYNTHASE CATALYTIC SUBUNIT, MITOCHONDRIAL"/>
    <property type="match status" value="1"/>
</dbReference>
<accession>A3U1C8</accession>
<dbReference type="RefSeq" id="WP_009804109.1">
    <property type="nucleotide sequence ID" value="NZ_AAMO01000009.1"/>
</dbReference>
<dbReference type="SUPFAM" id="SSF52518">
    <property type="entry name" value="Thiamin diphosphate-binding fold (THDP-binding)"/>
    <property type="match status" value="2"/>
</dbReference>
<evidence type="ECO:0000256" key="1">
    <source>
        <dbReference type="ARBA" id="ARBA00001964"/>
    </source>
</evidence>
<dbReference type="GO" id="GO:0009099">
    <property type="term" value="P:L-valine biosynthetic process"/>
    <property type="evidence" value="ECO:0007669"/>
    <property type="project" value="TreeGrafter"/>
</dbReference>
<dbReference type="GO" id="GO:0003984">
    <property type="term" value="F:acetolactate synthase activity"/>
    <property type="evidence" value="ECO:0007669"/>
    <property type="project" value="TreeGrafter"/>
</dbReference>
<comment type="caution">
    <text evidence="9">The sequence shown here is derived from an EMBL/GenBank/DDBJ whole genome shotgun (WGS) entry which is preliminary data.</text>
</comment>
<dbReference type="Pfam" id="PF00205">
    <property type="entry name" value="TPP_enzyme_M"/>
    <property type="match status" value="1"/>
</dbReference>
<evidence type="ECO:0000256" key="3">
    <source>
        <dbReference type="ARBA" id="ARBA00022679"/>
    </source>
</evidence>
<dbReference type="GO" id="GO:0050660">
    <property type="term" value="F:flavin adenine dinucleotide binding"/>
    <property type="evidence" value="ECO:0007669"/>
    <property type="project" value="TreeGrafter"/>
</dbReference>
<dbReference type="InterPro" id="IPR029035">
    <property type="entry name" value="DHS-like_NAD/FAD-binding_dom"/>
</dbReference>
<dbReference type="Pfam" id="PF02775">
    <property type="entry name" value="TPP_enzyme_C"/>
    <property type="match status" value="1"/>
</dbReference>
<keyword evidence="4 5" id="KW-0786">Thiamine pyrophosphate</keyword>
<dbReference type="SUPFAM" id="SSF52467">
    <property type="entry name" value="DHS-like NAD/FAD-binding domain"/>
    <property type="match status" value="1"/>
</dbReference>
<evidence type="ECO:0000259" key="7">
    <source>
        <dbReference type="Pfam" id="PF02775"/>
    </source>
</evidence>
<comment type="similarity">
    <text evidence="2 5">Belongs to the TPP enzyme family.</text>
</comment>
<dbReference type="OrthoDB" id="4494979at2"/>
<dbReference type="Pfam" id="PF02776">
    <property type="entry name" value="TPP_enzyme_N"/>
    <property type="match status" value="1"/>
</dbReference>
<name>A3U1C8_PSEBH</name>
<dbReference type="CDD" id="cd07035">
    <property type="entry name" value="TPP_PYR_POX_like"/>
    <property type="match status" value="1"/>
</dbReference>
<dbReference type="InterPro" id="IPR011766">
    <property type="entry name" value="TPP_enzyme_TPP-bd"/>
</dbReference>
<dbReference type="InterPro" id="IPR012000">
    <property type="entry name" value="Thiamin_PyroP_enz_cen_dom"/>
</dbReference>
<dbReference type="GO" id="GO:0000287">
    <property type="term" value="F:magnesium ion binding"/>
    <property type="evidence" value="ECO:0007669"/>
    <property type="project" value="InterPro"/>
</dbReference>
<dbReference type="PROSITE" id="PS00187">
    <property type="entry name" value="TPP_ENZYMES"/>
    <property type="match status" value="1"/>
</dbReference>
<keyword evidence="3" id="KW-0808">Transferase</keyword>
<comment type="cofactor">
    <cofactor evidence="1">
        <name>thiamine diphosphate</name>
        <dbReference type="ChEBI" id="CHEBI:58937"/>
    </cofactor>
</comment>
<dbReference type="InterPro" id="IPR045229">
    <property type="entry name" value="TPP_enz"/>
</dbReference>
<sequence>MTIDPRYGSEIDAPDAIVDCLVEAGVRYVFGLSGGHTGRIFGALEKRQDDIRTILVREESLGAVMAETVGRISGRPGVLLGQGPWVLGNGLLGTIEAHLASSPLLLLTDFSDTPGASLHAPYQSGTGGYGNWDARGAFGAVTKEVFTAEDPKTAVIATQLALKHAMLGEPGPVAMIYGLQALAGSIDPAARPRIFPTRAHVRPLAPATPDLSGVLERLATAERPVILAGNGVRVGDAEAALAGLVETTGLPVVTSPAGKGVFDDDHPLSRGVYGSYGNPSANRAIHRADVILALGTKLSASDTVAGDPDLIDPARQSLIQVDIEPRNLSWTLPVDLPVLGDLRPVLEALAAAWNTGPVADWSGADNTPRMAPLPASAPGATAIFPQEIVAAMQRVLPEDTIYTCDAGENRIFMLHCLRPRGAGRFIQPAGAGPMGYALPSALARKLMAPDSPIVAFSGDGGFSMTMNGLLSAVEAGLPIISVVMNNDALGWSQHSRNAFATQFGRVDYAAIGRGMGCGGMKVSGLTELEDALKEALRVTREDARPMVIDVETSMDLSFARLSYTETRALWMN</sequence>
<proteinExistence type="inferred from homology"/>
<dbReference type="EMBL" id="AAMO01000009">
    <property type="protein sequence ID" value="EAQ02111.1"/>
    <property type="molecule type" value="Genomic_DNA"/>
</dbReference>
<dbReference type="Gene3D" id="3.40.50.1220">
    <property type="entry name" value="TPP-binding domain"/>
    <property type="match status" value="1"/>
</dbReference>
<dbReference type="GO" id="GO:0005948">
    <property type="term" value="C:acetolactate synthase complex"/>
    <property type="evidence" value="ECO:0007669"/>
    <property type="project" value="TreeGrafter"/>
</dbReference>
<keyword evidence="10" id="KW-1185">Reference proteome</keyword>
<dbReference type="InterPro" id="IPR012001">
    <property type="entry name" value="Thiamin_PyroP_enz_TPP-bd_dom"/>
</dbReference>
<feature type="domain" description="Thiamine pyrophosphate enzyme TPP-binding" evidence="7">
    <location>
        <begin position="405"/>
        <end position="550"/>
    </location>
</feature>
<feature type="domain" description="Thiamine pyrophosphate enzyme central" evidence="6">
    <location>
        <begin position="213"/>
        <end position="349"/>
    </location>
</feature>